<evidence type="ECO:0000256" key="16">
    <source>
        <dbReference type="RuleBase" id="RU367059"/>
    </source>
</evidence>
<keyword evidence="8" id="KW-0479">Metal-binding</keyword>
<evidence type="ECO:0000256" key="8">
    <source>
        <dbReference type="ARBA" id="ARBA00022723"/>
    </source>
</evidence>
<keyword evidence="6 16" id="KW-0963">Cytoplasm</keyword>
<feature type="region of interest" description="Disordered" evidence="17">
    <location>
        <begin position="1"/>
        <end position="59"/>
    </location>
</feature>
<dbReference type="GO" id="GO:0005789">
    <property type="term" value="C:endoplasmic reticulum membrane"/>
    <property type="evidence" value="ECO:0007669"/>
    <property type="project" value="UniProtKB-SubCell"/>
</dbReference>
<dbReference type="GO" id="GO:0005829">
    <property type="term" value="C:cytosol"/>
    <property type="evidence" value="ECO:0007669"/>
    <property type="project" value="TreeGrafter"/>
</dbReference>
<name>A0A9P7YNN3_9HELO</name>
<evidence type="ECO:0000256" key="9">
    <source>
        <dbReference type="ARBA" id="ARBA00022824"/>
    </source>
</evidence>
<evidence type="ECO:0000256" key="11">
    <source>
        <dbReference type="ARBA" id="ARBA00023004"/>
    </source>
</evidence>
<comment type="caution">
    <text evidence="19">The sequence shown here is derived from an EMBL/GenBank/DDBJ whole genome shotgun (WGS) entry which is preliminary data.</text>
</comment>
<dbReference type="SUPFAM" id="SSF52087">
    <property type="entry name" value="CRAL/TRIO domain"/>
    <property type="match status" value="1"/>
</dbReference>
<keyword evidence="13 16" id="KW-0472">Membrane</keyword>
<gene>
    <name evidence="19" type="ORF">BJ875DRAFT_456192</name>
</gene>
<dbReference type="PANTHER" id="PTHR47669">
    <property type="entry name" value="PHOSPHATIDYLINOSITOL TRANSFER PROTEIN SFH5"/>
    <property type="match status" value="1"/>
</dbReference>
<evidence type="ECO:0000256" key="13">
    <source>
        <dbReference type="ARBA" id="ARBA00023136"/>
    </source>
</evidence>
<dbReference type="AlphaFoldDB" id="A0A9P7YNN3"/>
<evidence type="ECO:0000256" key="15">
    <source>
        <dbReference type="ARBA" id="ARBA00024180"/>
    </source>
</evidence>
<keyword evidence="11" id="KW-0408">Iron</keyword>
<dbReference type="Pfam" id="PF00650">
    <property type="entry name" value="CRAL_TRIO"/>
    <property type="match status" value="1"/>
</dbReference>
<dbReference type="PANTHER" id="PTHR47669:SF1">
    <property type="entry name" value="PHOSPHATIDYLINOSITOL TRANSFER PROTEIN SFH5"/>
    <property type="match status" value="1"/>
</dbReference>
<dbReference type="EMBL" id="MU251405">
    <property type="protein sequence ID" value="KAG9236552.1"/>
    <property type="molecule type" value="Genomic_DNA"/>
</dbReference>
<sequence>MSSETAPLVEAPKEVPKEASKEERPESAAKTTAEEAAVTQATPEVKKEEPAPEPPQENKAVAFTERGETPLENILAELPSIIKDVGHGEMWGVELSDGDHVPTTIVIEKFLKANNGNVTEAIVQLKKALKWRKEMNPAGLLANVEFDRSKFGDLGYVTVYPQTDGAVREIVTWNIYGAVKDLKSTFGNLEDFIKWRAALMELAVRELNLASATVKIPQDGVDPYRMIQVHDYLNVSFLRMDPAVKAASKETIQIFSMAYPELLKEKFFVNVPILMGWVFAAMKLFLSAETIKKFHPLSYGGSLAGELPALGDDLPTDYGGKGKDIQTGLTVQYTAEEAVKAE</sequence>
<feature type="compositionally biased region" description="Low complexity" evidence="17">
    <location>
        <begin position="28"/>
        <end position="43"/>
    </location>
</feature>
<comment type="catalytic activity">
    <reaction evidence="14">
        <text>a 1,2-diacyl-sn-glycero-3-phospho-(1D-myo-inositol)(in) = a 1,2-diacyl-sn-glycero-3-phospho-(1D-myo-inositol)(out)</text>
        <dbReference type="Rhea" id="RHEA:38691"/>
        <dbReference type="ChEBI" id="CHEBI:57880"/>
    </reaction>
    <physiologicalReaction direction="left-to-right" evidence="14">
        <dbReference type="Rhea" id="RHEA:38692"/>
    </physiologicalReaction>
</comment>
<dbReference type="InterPro" id="IPR036273">
    <property type="entry name" value="CRAL/TRIO_N_dom_sf"/>
</dbReference>
<evidence type="ECO:0000256" key="4">
    <source>
        <dbReference type="ARBA" id="ARBA00018320"/>
    </source>
</evidence>
<proteinExistence type="inferred from homology"/>
<comment type="cofactor">
    <cofactor evidence="1">
        <name>heme b</name>
        <dbReference type="ChEBI" id="CHEBI:60344"/>
    </cofactor>
</comment>
<dbReference type="GO" id="GO:0005886">
    <property type="term" value="C:plasma membrane"/>
    <property type="evidence" value="ECO:0007669"/>
    <property type="project" value="TreeGrafter"/>
</dbReference>
<feature type="domain" description="CRAL-TRIO" evidence="18">
    <location>
        <begin position="147"/>
        <end position="326"/>
    </location>
</feature>
<evidence type="ECO:0000313" key="20">
    <source>
        <dbReference type="Proteomes" id="UP000824998"/>
    </source>
</evidence>
<evidence type="ECO:0000256" key="5">
    <source>
        <dbReference type="ARBA" id="ARBA00022448"/>
    </source>
</evidence>
<organism evidence="19 20">
    <name type="scientific">Amylocarpus encephaloides</name>
    <dbReference type="NCBI Taxonomy" id="45428"/>
    <lineage>
        <taxon>Eukaryota</taxon>
        <taxon>Fungi</taxon>
        <taxon>Dikarya</taxon>
        <taxon>Ascomycota</taxon>
        <taxon>Pezizomycotina</taxon>
        <taxon>Leotiomycetes</taxon>
        <taxon>Helotiales</taxon>
        <taxon>Helotiales incertae sedis</taxon>
        <taxon>Amylocarpus</taxon>
    </lineage>
</organism>
<evidence type="ECO:0000256" key="1">
    <source>
        <dbReference type="ARBA" id="ARBA00001970"/>
    </source>
</evidence>
<dbReference type="PROSITE" id="PS50191">
    <property type="entry name" value="CRAL_TRIO"/>
    <property type="match status" value="1"/>
</dbReference>
<dbReference type="CDD" id="cd00170">
    <property type="entry name" value="SEC14"/>
    <property type="match status" value="1"/>
</dbReference>
<comment type="function">
    <text evidence="15">Non-classical phosphatidylinositol (PtdIns) transfer protein (PITP), which exhibits PtdIns-binding/transfer activity in the absence of detectable PtdCho-binding/transfer activity. Regulates PtdIns(4,5)P2 homeostasis at the plasma membrane. Heme-binding protein that may play a role in organic oxidant-induced stress responses.</text>
</comment>
<comment type="similarity">
    <text evidence="3 16">Belongs to the SFH5 family.</text>
</comment>
<dbReference type="GO" id="GO:0046872">
    <property type="term" value="F:metal ion binding"/>
    <property type="evidence" value="ECO:0007669"/>
    <property type="project" value="UniProtKB-KW"/>
</dbReference>
<dbReference type="InterPro" id="IPR011074">
    <property type="entry name" value="CRAL/TRIO_N_dom"/>
</dbReference>
<evidence type="ECO:0000313" key="19">
    <source>
        <dbReference type="EMBL" id="KAG9236552.1"/>
    </source>
</evidence>
<evidence type="ECO:0000259" key="18">
    <source>
        <dbReference type="PROSITE" id="PS50191"/>
    </source>
</evidence>
<protein>
    <recommendedName>
        <fullName evidence="4 16">Phosphatidylinositol transfer protein SFH5</fullName>
        <shortName evidence="16">PITP SFH5</shortName>
    </recommendedName>
</protein>
<keyword evidence="5 16" id="KW-0813">Transport</keyword>
<dbReference type="GO" id="GO:0043001">
    <property type="term" value="P:Golgi to plasma membrane protein transport"/>
    <property type="evidence" value="ECO:0007669"/>
    <property type="project" value="TreeGrafter"/>
</dbReference>
<dbReference type="GO" id="GO:0032541">
    <property type="term" value="C:cortical endoplasmic reticulum"/>
    <property type="evidence" value="ECO:0007669"/>
    <property type="project" value="TreeGrafter"/>
</dbReference>
<dbReference type="OrthoDB" id="75724at2759"/>
<evidence type="ECO:0000256" key="7">
    <source>
        <dbReference type="ARBA" id="ARBA00022617"/>
    </source>
</evidence>
<evidence type="ECO:0000256" key="10">
    <source>
        <dbReference type="ARBA" id="ARBA00022848"/>
    </source>
</evidence>
<comment type="subcellular location">
    <subcellularLocation>
        <location evidence="16">Cytoplasm</location>
    </subcellularLocation>
    <subcellularLocation>
        <location evidence="2 16">Endoplasmic reticulum membrane</location>
        <topology evidence="2 16">Peripheral membrane protein</topology>
    </subcellularLocation>
    <subcellularLocation>
        <location evidence="16">Microsome membrane</location>
        <topology evidence="16">Peripheral membrane protein</topology>
    </subcellularLocation>
</comment>
<evidence type="ECO:0000256" key="6">
    <source>
        <dbReference type="ARBA" id="ARBA00022490"/>
    </source>
</evidence>
<accession>A0A9P7YNN3</accession>
<dbReference type="GO" id="GO:0008526">
    <property type="term" value="F:phosphatidylinositol transfer activity"/>
    <property type="evidence" value="ECO:0007669"/>
    <property type="project" value="UniProtKB-UniRule"/>
</dbReference>
<keyword evidence="7" id="KW-0349">Heme</keyword>
<reference evidence="19" key="1">
    <citation type="journal article" date="2021" name="IMA Fungus">
        <title>Genomic characterization of three marine fungi, including Emericellopsis atlantica sp. nov. with signatures of a generalist lifestyle and marine biomass degradation.</title>
        <authorList>
            <person name="Hagestad O.C."/>
            <person name="Hou L."/>
            <person name="Andersen J.H."/>
            <person name="Hansen E.H."/>
            <person name="Altermark B."/>
            <person name="Li C."/>
            <person name="Kuhnert E."/>
            <person name="Cox R.J."/>
            <person name="Crous P.W."/>
            <person name="Spatafora J.W."/>
            <person name="Lail K."/>
            <person name="Amirebrahimi M."/>
            <person name="Lipzen A."/>
            <person name="Pangilinan J."/>
            <person name="Andreopoulos W."/>
            <person name="Hayes R.D."/>
            <person name="Ng V."/>
            <person name="Grigoriev I.V."/>
            <person name="Jackson S.A."/>
            <person name="Sutton T.D.S."/>
            <person name="Dobson A.D.W."/>
            <person name="Rama T."/>
        </authorList>
    </citation>
    <scope>NUCLEOTIDE SEQUENCE</scope>
    <source>
        <strain evidence="19">TRa018bII</strain>
    </source>
</reference>
<dbReference type="SUPFAM" id="SSF46938">
    <property type="entry name" value="CRAL/TRIO N-terminal domain"/>
    <property type="match status" value="1"/>
</dbReference>
<dbReference type="Gene3D" id="3.40.525.10">
    <property type="entry name" value="CRAL-TRIO lipid binding domain"/>
    <property type="match status" value="1"/>
</dbReference>
<dbReference type="InterPro" id="IPR036865">
    <property type="entry name" value="CRAL-TRIO_dom_sf"/>
</dbReference>
<evidence type="ECO:0000256" key="3">
    <source>
        <dbReference type="ARBA" id="ARBA00006667"/>
    </source>
</evidence>
<evidence type="ECO:0000256" key="17">
    <source>
        <dbReference type="SAM" id="MobiDB-lite"/>
    </source>
</evidence>
<feature type="compositionally biased region" description="Basic and acidic residues" evidence="17">
    <location>
        <begin position="11"/>
        <end position="27"/>
    </location>
</feature>
<dbReference type="Proteomes" id="UP000824998">
    <property type="component" value="Unassembled WGS sequence"/>
</dbReference>
<evidence type="ECO:0000256" key="14">
    <source>
        <dbReference type="ARBA" id="ARBA00024146"/>
    </source>
</evidence>
<evidence type="ECO:0000256" key="2">
    <source>
        <dbReference type="ARBA" id="ARBA00004406"/>
    </source>
</evidence>
<keyword evidence="10 16" id="KW-0492">Microsome</keyword>
<keyword evidence="9 16" id="KW-0256">Endoplasmic reticulum</keyword>
<dbReference type="Pfam" id="PF03765">
    <property type="entry name" value="CRAL_TRIO_N"/>
    <property type="match status" value="1"/>
</dbReference>
<keyword evidence="12 16" id="KW-0445">Lipid transport</keyword>
<dbReference type="InterPro" id="IPR001251">
    <property type="entry name" value="CRAL-TRIO_dom"/>
</dbReference>
<dbReference type="SMART" id="SM00516">
    <property type="entry name" value="SEC14"/>
    <property type="match status" value="1"/>
</dbReference>
<evidence type="ECO:0000256" key="12">
    <source>
        <dbReference type="ARBA" id="ARBA00023055"/>
    </source>
</evidence>
<dbReference type="InterPro" id="IPR042938">
    <property type="entry name" value="Sfh5"/>
</dbReference>
<keyword evidence="20" id="KW-1185">Reference proteome</keyword>
<dbReference type="GO" id="GO:0017157">
    <property type="term" value="P:regulation of exocytosis"/>
    <property type="evidence" value="ECO:0007669"/>
    <property type="project" value="TreeGrafter"/>
</dbReference>